<sequence>MSTQVWLITGVSNGFGLLLTLKALGAKHHVIGTVRSKAKSADAVRQITDAGGHVIELDMSDSQNDIIAKIQDAEKIYGPVDVLVNNAGYNILGALEQFSEDEVKLQYQTNVFGPLFATQAVLPGMRARRRGCIVNMSSSVGQDAAATCSVYGGSKFALEGMTEALRAEVREFGVDVVLVEPGMFRTNLFHARQAPRAALPDDYGDGVVGRTMAIWDCVRAMAAAVVWKDEEEVVVMVVGMRRRLLAVVMQRERGVNRNMNVLVM</sequence>
<evidence type="ECO:0000313" key="1">
    <source>
        <dbReference type="EMBL" id="KAJ3480446.1"/>
    </source>
</evidence>
<proteinExistence type="predicted"/>
<accession>A0ACC1QNT6</accession>
<gene>
    <name evidence="1" type="ORF">NLG97_g8073</name>
</gene>
<comment type="caution">
    <text evidence="1">The sequence shown here is derived from an EMBL/GenBank/DDBJ whole genome shotgun (WGS) entry which is preliminary data.</text>
</comment>
<dbReference type="EMBL" id="JANAKD010001347">
    <property type="protein sequence ID" value="KAJ3480446.1"/>
    <property type="molecule type" value="Genomic_DNA"/>
</dbReference>
<dbReference type="Proteomes" id="UP001148737">
    <property type="component" value="Unassembled WGS sequence"/>
</dbReference>
<protein>
    <submittedName>
        <fullName evidence="1">Uncharacterized protein</fullName>
    </submittedName>
</protein>
<name>A0ACC1QNT6_9HYPO</name>
<evidence type="ECO:0000313" key="2">
    <source>
        <dbReference type="Proteomes" id="UP001148737"/>
    </source>
</evidence>
<reference evidence="1" key="1">
    <citation type="submission" date="2022-07" db="EMBL/GenBank/DDBJ databases">
        <title>Genome Sequence of Lecanicillium saksenae.</title>
        <authorList>
            <person name="Buettner E."/>
        </authorList>
    </citation>
    <scope>NUCLEOTIDE SEQUENCE</scope>
    <source>
        <strain evidence="1">VT-O1</strain>
    </source>
</reference>
<organism evidence="1 2">
    <name type="scientific">Lecanicillium saksenae</name>
    <dbReference type="NCBI Taxonomy" id="468837"/>
    <lineage>
        <taxon>Eukaryota</taxon>
        <taxon>Fungi</taxon>
        <taxon>Dikarya</taxon>
        <taxon>Ascomycota</taxon>
        <taxon>Pezizomycotina</taxon>
        <taxon>Sordariomycetes</taxon>
        <taxon>Hypocreomycetidae</taxon>
        <taxon>Hypocreales</taxon>
        <taxon>Cordycipitaceae</taxon>
        <taxon>Lecanicillium</taxon>
    </lineage>
</organism>
<keyword evidence="2" id="KW-1185">Reference proteome</keyword>